<protein>
    <submittedName>
        <fullName evidence="1">Uncharacterized protein</fullName>
    </submittedName>
</protein>
<name>X0SCH5_9ZZZZ</name>
<evidence type="ECO:0000313" key="1">
    <source>
        <dbReference type="EMBL" id="GAF72856.1"/>
    </source>
</evidence>
<proteinExistence type="predicted"/>
<sequence>MPFWDRKKQKKGPFDANRILDTDQVKIDQVFTHDGKPIALFTSVSEDQSRKMGAEGYIEGTTFSPKGGVKGTYESERKWKTYPLFWKHNIPEAVPLDRAYPEIRDAVKTGSGTLLPESVPFHDVAHVNSVQISDNAQIKVEEGGQTTLSGDVAIGRWKKIRLDDQGRIRLDTTK</sequence>
<reference evidence="1" key="1">
    <citation type="journal article" date="2014" name="Front. Microbiol.">
        <title>High frequency of phylogenetically diverse reductive dehalogenase-homologous genes in deep subseafloor sedimentary metagenomes.</title>
        <authorList>
            <person name="Kawai M."/>
            <person name="Futagami T."/>
            <person name="Toyoda A."/>
            <person name="Takaki Y."/>
            <person name="Nishi S."/>
            <person name="Hori S."/>
            <person name="Arai W."/>
            <person name="Tsubouchi T."/>
            <person name="Morono Y."/>
            <person name="Uchiyama I."/>
            <person name="Ito T."/>
            <person name="Fujiyama A."/>
            <person name="Inagaki F."/>
            <person name="Takami H."/>
        </authorList>
    </citation>
    <scope>NUCLEOTIDE SEQUENCE</scope>
    <source>
        <strain evidence="1">Expedition CK06-06</strain>
    </source>
</reference>
<gene>
    <name evidence="1" type="ORF">S01H1_05354</name>
</gene>
<accession>X0SCH5</accession>
<dbReference type="EMBL" id="BARS01002791">
    <property type="protein sequence ID" value="GAF72856.1"/>
    <property type="molecule type" value="Genomic_DNA"/>
</dbReference>
<comment type="caution">
    <text evidence="1">The sequence shown here is derived from an EMBL/GenBank/DDBJ whole genome shotgun (WGS) entry which is preliminary data.</text>
</comment>
<dbReference type="AlphaFoldDB" id="X0SCH5"/>
<organism evidence="1">
    <name type="scientific">marine sediment metagenome</name>
    <dbReference type="NCBI Taxonomy" id="412755"/>
    <lineage>
        <taxon>unclassified sequences</taxon>
        <taxon>metagenomes</taxon>
        <taxon>ecological metagenomes</taxon>
    </lineage>
</organism>